<organism evidence="1 2">
    <name type="scientific">Pseudomonas phytophila</name>
    <dbReference type="NCBI Taxonomy" id="2867264"/>
    <lineage>
        <taxon>Bacteria</taxon>
        <taxon>Pseudomonadati</taxon>
        <taxon>Pseudomonadota</taxon>
        <taxon>Gammaproteobacteria</taxon>
        <taxon>Pseudomonadales</taxon>
        <taxon>Pseudomonadaceae</taxon>
        <taxon>Pseudomonas</taxon>
    </lineage>
</organism>
<dbReference type="Proteomes" id="UP001063228">
    <property type="component" value="Chromosome"/>
</dbReference>
<dbReference type="Gene3D" id="3.40.1580.10">
    <property type="entry name" value="SMI1/KNR4-like"/>
    <property type="match status" value="1"/>
</dbReference>
<evidence type="ECO:0000313" key="1">
    <source>
        <dbReference type="EMBL" id="UXZ99263.1"/>
    </source>
</evidence>
<gene>
    <name evidence="1" type="ORF">K3169_19625</name>
</gene>
<evidence type="ECO:0000313" key="2">
    <source>
        <dbReference type="Proteomes" id="UP001063228"/>
    </source>
</evidence>
<dbReference type="InterPro" id="IPR037883">
    <property type="entry name" value="Knr4/Smi1-like_sf"/>
</dbReference>
<keyword evidence="2" id="KW-1185">Reference proteome</keyword>
<dbReference type="EMBL" id="CP081201">
    <property type="protein sequence ID" value="UXZ99263.1"/>
    <property type="molecule type" value="Genomic_DNA"/>
</dbReference>
<protein>
    <submittedName>
        <fullName evidence="1">SMI1/KNR4 family protein</fullName>
    </submittedName>
</protein>
<dbReference type="Pfam" id="PF14567">
    <property type="entry name" value="SUKH_5"/>
    <property type="match status" value="1"/>
</dbReference>
<reference evidence="1" key="1">
    <citation type="submission" date="2021-08" db="EMBL/GenBank/DDBJ databases">
        <title>Complete genome sequence of Pseudomonas phytophila.</title>
        <authorList>
            <person name="Weir B.S."/>
            <person name="Templeton M.D."/>
            <person name="Arshed S."/>
            <person name="Andersen M.T."/>
            <person name="Jayaraman J."/>
        </authorList>
    </citation>
    <scope>NUCLEOTIDE SEQUENCE</scope>
    <source>
        <strain evidence="1">ICMP 23753</strain>
    </source>
</reference>
<sequence length="148" mass="16605">MSINDLKERYLSFYEADTSSAEDIRGVENSLSVRLPDDFKEIATFYTGGFLGGISHHAMFSATNPLNIVTETLRLRKSINLSMEYIVLAEPAESLIVMNVSKSPAVIWCDANDTEHLGTGELSTPPDCWENYASFFSYLLEREASEDY</sequence>
<accession>A0ABY6FMT6</accession>
<dbReference type="SUPFAM" id="SSF160631">
    <property type="entry name" value="SMI1/KNR4-like"/>
    <property type="match status" value="1"/>
</dbReference>
<name>A0ABY6FMT6_9PSED</name>
<proteinExistence type="predicted"/>